<dbReference type="AlphaFoldDB" id="X6P6Y4"/>
<reference evidence="3 4" key="1">
    <citation type="journal article" date="2013" name="Curr. Biol.">
        <title>The Genome of the Foraminiferan Reticulomyxa filosa.</title>
        <authorList>
            <person name="Glockner G."/>
            <person name="Hulsmann N."/>
            <person name="Schleicher M."/>
            <person name="Noegel A.A."/>
            <person name="Eichinger L."/>
            <person name="Gallinger C."/>
            <person name="Pawlowski J."/>
            <person name="Sierra R."/>
            <person name="Euteneuer U."/>
            <person name="Pillet L."/>
            <person name="Moustafa A."/>
            <person name="Platzer M."/>
            <person name="Groth M."/>
            <person name="Szafranski K."/>
            <person name="Schliwa M."/>
        </authorList>
    </citation>
    <scope>NUCLEOTIDE SEQUENCE [LARGE SCALE GENOMIC DNA]</scope>
</reference>
<dbReference type="PANTHER" id="PTHR48070">
    <property type="entry name" value="ESTERASE OVCA2"/>
    <property type="match status" value="1"/>
</dbReference>
<accession>X6P6Y4</accession>
<dbReference type="EMBL" id="ASPP01003451">
    <property type="protein sequence ID" value="ETO33372.1"/>
    <property type="molecule type" value="Genomic_DNA"/>
</dbReference>
<dbReference type="OrthoDB" id="414698at2759"/>
<dbReference type="InterPro" id="IPR050593">
    <property type="entry name" value="LovG"/>
</dbReference>
<proteinExistence type="predicted"/>
<evidence type="ECO:0000259" key="2">
    <source>
        <dbReference type="Pfam" id="PF03959"/>
    </source>
</evidence>
<dbReference type="PANTHER" id="PTHR48070:SF6">
    <property type="entry name" value="ESTERASE OVCA2"/>
    <property type="match status" value="1"/>
</dbReference>
<evidence type="ECO:0000313" key="4">
    <source>
        <dbReference type="Proteomes" id="UP000023152"/>
    </source>
</evidence>
<dbReference type="GO" id="GO:0005634">
    <property type="term" value="C:nucleus"/>
    <property type="evidence" value="ECO:0007669"/>
    <property type="project" value="TreeGrafter"/>
</dbReference>
<dbReference type="Proteomes" id="UP000023152">
    <property type="component" value="Unassembled WGS sequence"/>
</dbReference>
<dbReference type="InterPro" id="IPR029058">
    <property type="entry name" value="AB_hydrolase_fold"/>
</dbReference>
<feature type="domain" description="Serine hydrolase" evidence="2">
    <location>
        <begin position="6"/>
        <end position="247"/>
    </location>
</feature>
<dbReference type="OMA" id="EEPRGWW"/>
<dbReference type="GO" id="GO:0005737">
    <property type="term" value="C:cytoplasm"/>
    <property type="evidence" value="ECO:0007669"/>
    <property type="project" value="TreeGrafter"/>
</dbReference>
<evidence type="ECO:0000256" key="1">
    <source>
        <dbReference type="ARBA" id="ARBA00022801"/>
    </source>
</evidence>
<sequence>MTQTISRKLQILCLHGFKQHGQNFKHRCNSLQKVLRNYADLHFIDAPHKLPTLTEKDTTGNESEVKNDNYLTWWNTVEEKNATDKIHKIRYDGLSESIRLIAEVNEKNGPFDGILGFSQGGVLLAILCALREREKFVQTKSDVVKTPLNTNWNESVLKDVDTLKFKFAWIVGSFKPRDSSVVDIFNICSQNTQESIKLEIPTMIVVGKGDDITPLDTVVDLSRCFKNPYLVIHDRGHYIPVYEEVNNKYIVFLKQFL</sequence>
<dbReference type="SUPFAM" id="SSF53474">
    <property type="entry name" value="alpha/beta-Hydrolases"/>
    <property type="match status" value="1"/>
</dbReference>
<name>X6P6Y4_RETFI</name>
<organism evidence="3 4">
    <name type="scientific">Reticulomyxa filosa</name>
    <dbReference type="NCBI Taxonomy" id="46433"/>
    <lineage>
        <taxon>Eukaryota</taxon>
        <taxon>Sar</taxon>
        <taxon>Rhizaria</taxon>
        <taxon>Retaria</taxon>
        <taxon>Foraminifera</taxon>
        <taxon>Monothalamids</taxon>
        <taxon>Reticulomyxidae</taxon>
        <taxon>Reticulomyxa</taxon>
    </lineage>
</organism>
<evidence type="ECO:0000313" key="3">
    <source>
        <dbReference type="EMBL" id="ETO33372.1"/>
    </source>
</evidence>
<dbReference type="Pfam" id="PF03959">
    <property type="entry name" value="FSH1"/>
    <property type="match status" value="1"/>
</dbReference>
<keyword evidence="4" id="KW-1185">Reference proteome</keyword>
<protein>
    <recommendedName>
        <fullName evidence="2">Serine hydrolase domain-containing protein</fullName>
    </recommendedName>
</protein>
<dbReference type="InterPro" id="IPR005645">
    <property type="entry name" value="FSH-like_dom"/>
</dbReference>
<comment type="caution">
    <text evidence="3">The sequence shown here is derived from an EMBL/GenBank/DDBJ whole genome shotgun (WGS) entry which is preliminary data.</text>
</comment>
<dbReference type="Gene3D" id="3.40.50.1820">
    <property type="entry name" value="alpha/beta hydrolase"/>
    <property type="match status" value="1"/>
</dbReference>
<dbReference type="GO" id="GO:0016787">
    <property type="term" value="F:hydrolase activity"/>
    <property type="evidence" value="ECO:0007669"/>
    <property type="project" value="UniProtKB-KW"/>
</dbReference>
<keyword evidence="1" id="KW-0378">Hydrolase</keyword>
<gene>
    <name evidence="3" type="ORF">RFI_03736</name>
</gene>